<dbReference type="EMBL" id="QZEI01000042">
    <property type="protein sequence ID" value="RLV59173.1"/>
    <property type="molecule type" value="Genomic_DNA"/>
</dbReference>
<dbReference type="OrthoDB" id="6155033at2"/>
<sequence length="211" mass="23862">MKRLFLMMALLMTLSLPLPSLAFPVIDIANLHQKIIEIRHLLEEIDTLKQQLDTAKRQLSSINGITGMSDAIDSVYDVAVKVDPNLTLKQQGLHNSEWLKLGGDSASLFDDINRYRGRWLGQTQLSLQETQVRYDQLTRLINKITQAPKQKDIQDLQARIQAENAMLANEQAKLQLLKTQAQANDALAQQRITQMAIESAGELHPINVNWN</sequence>
<feature type="chain" id="PRO_5018308662" evidence="2">
    <location>
        <begin position="23"/>
        <end position="211"/>
    </location>
</feature>
<keyword evidence="2" id="KW-0732">Signal</keyword>
<dbReference type="Proteomes" id="UP000281474">
    <property type="component" value="Unassembled WGS sequence"/>
</dbReference>
<evidence type="ECO:0000313" key="3">
    <source>
        <dbReference type="EMBL" id="RLV59173.1"/>
    </source>
</evidence>
<feature type="coiled-coil region" evidence="1">
    <location>
        <begin position="127"/>
        <end position="189"/>
    </location>
</feature>
<protein>
    <submittedName>
        <fullName evidence="3">Type IV secretion protein</fullName>
    </submittedName>
</protein>
<feature type="coiled-coil region" evidence="1">
    <location>
        <begin position="31"/>
        <end position="65"/>
    </location>
</feature>
<keyword evidence="1" id="KW-0175">Coiled coil</keyword>
<dbReference type="InterPro" id="IPR014158">
    <property type="entry name" value="T4SS_VirB5"/>
</dbReference>
<dbReference type="Pfam" id="PF07996">
    <property type="entry name" value="T4SS"/>
    <property type="match status" value="2"/>
</dbReference>
<reference evidence="3 4" key="1">
    <citation type="submission" date="2018-09" db="EMBL/GenBank/DDBJ databases">
        <title>Phylogeny of the Shewanellaceae, and recommendation for two new genera, Pseudoshewanella and Parashewanella.</title>
        <authorList>
            <person name="Wang G."/>
        </authorList>
    </citation>
    <scope>NUCLEOTIDE SEQUENCE [LARGE SCALE GENOMIC DNA]</scope>
    <source>
        <strain evidence="3 4">C51</strain>
    </source>
</reference>
<dbReference type="AlphaFoldDB" id="A0A3L8PX34"/>
<dbReference type="SUPFAM" id="SSF101082">
    <property type="entry name" value="Typo IV secretion system protein TraC"/>
    <property type="match status" value="1"/>
</dbReference>
<evidence type="ECO:0000256" key="2">
    <source>
        <dbReference type="SAM" id="SignalP"/>
    </source>
</evidence>
<proteinExistence type="predicted"/>
<accession>A0A3L8PX34</accession>
<organism evidence="3 4">
    <name type="scientific">Parashewanella curva</name>
    <dbReference type="NCBI Taxonomy" id="2338552"/>
    <lineage>
        <taxon>Bacteria</taxon>
        <taxon>Pseudomonadati</taxon>
        <taxon>Pseudomonadota</taxon>
        <taxon>Gammaproteobacteria</taxon>
        <taxon>Alteromonadales</taxon>
        <taxon>Shewanellaceae</taxon>
        <taxon>Parashewanella</taxon>
    </lineage>
</organism>
<dbReference type="CDD" id="cd14262">
    <property type="entry name" value="VirB5_like"/>
    <property type="match status" value="1"/>
</dbReference>
<keyword evidence="4" id="KW-1185">Reference proteome</keyword>
<dbReference type="RefSeq" id="WP_121839546.1">
    <property type="nucleotide sequence ID" value="NZ_ML014791.1"/>
</dbReference>
<dbReference type="Gene3D" id="1.20.58.430">
    <property type="entry name" value="Type IV secretion system, VirB5-domain"/>
    <property type="match status" value="1"/>
</dbReference>
<comment type="caution">
    <text evidence="3">The sequence shown here is derived from an EMBL/GenBank/DDBJ whole genome shotgun (WGS) entry which is preliminary data.</text>
</comment>
<gene>
    <name evidence="3" type="ORF">D5018_13625</name>
</gene>
<name>A0A3L8PX34_9GAMM</name>
<feature type="signal peptide" evidence="2">
    <location>
        <begin position="1"/>
        <end position="22"/>
    </location>
</feature>
<evidence type="ECO:0000313" key="4">
    <source>
        <dbReference type="Proteomes" id="UP000281474"/>
    </source>
</evidence>
<dbReference type="InterPro" id="IPR023220">
    <property type="entry name" value="T4SS_VirB5-domain"/>
</dbReference>
<evidence type="ECO:0000256" key="1">
    <source>
        <dbReference type="SAM" id="Coils"/>
    </source>
</evidence>